<organism evidence="1 2">
    <name type="scientific">Trichuris muris</name>
    <name type="common">Mouse whipworm</name>
    <dbReference type="NCBI Taxonomy" id="70415"/>
    <lineage>
        <taxon>Eukaryota</taxon>
        <taxon>Metazoa</taxon>
        <taxon>Ecdysozoa</taxon>
        <taxon>Nematoda</taxon>
        <taxon>Enoplea</taxon>
        <taxon>Dorylaimia</taxon>
        <taxon>Trichinellida</taxon>
        <taxon>Trichuridae</taxon>
        <taxon>Trichuris</taxon>
    </lineage>
</organism>
<accession>A0A5S6QDE9</accession>
<reference evidence="2" key="1">
    <citation type="submission" date="2019-12" db="UniProtKB">
        <authorList>
            <consortium name="WormBaseParasite"/>
        </authorList>
    </citation>
    <scope>IDENTIFICATION</scope>
</reference>
<name>A0A5S6QDE9_TRIMR</name>
<evidence type="ECO:0000313" key="1">
    <source>
        <dbReference type="Proteomes" id="UP000046395"/>
    </source>
</evidence>
<keyword evidence="1" id="KW-1185">Reference proteome</keyword>
<protein>
    <submittedName>
        <fullName evidence="2">Uncharacterized protein</fullName>
    </submittedName>
</protein>
<dbReference type="Proteomes" id="UP000046395">
    <property type="component" value="Unassembled WGS sequence"/>
</dbReference>
<dbReference type="WBParaSite" id="TMUE_1000004962.1">
    <property type="protein sequence ID" value="TMUE_1000004962.1"/>
    <property type="gene ID" value="WBGene00299166"/>
</dbReference>
<dbReference type="AlphaFoldDB" id="A0A5S6QDE9"/>
<proteinExistence type="predicted"/>
<evidence type="ECO:0000313" key="2">
    <source>
        <dbReference type="WBParaSite" id="TMUE_1000004962.1"/>
    </source>
</evidence>
<sequence length="67" mass="7531">MEEGLRDCRFTSSVKPVIPDLLYPTLSRLSVEKSFLEMSLPTATHPDSSIRGSWEERCCVSKIAIES</sequence>